<dbReference type="AlphaFoldDB" id="A0AA37WZ72"/>
<dbReference type="Pfam" id="PF12156">
    <property type="entry name" value="ATPase-cat_bd"/>
    <property type="match status" value="1"/>
</dbReference>
<comment type="similarity">
    <text evidence="2 17">Belongs to the cation transport ATPase (P-type) (TC 3.A.3) family. Type IB subfamily.</text>
</comment>
<evidence type="ECO:0000256" key="14">
    <source>
        <dbReference type="ARBA" id="ARBA00023136"/>
    </source>
</evidence>
<keyword evidence="7 17" id="KW-0479">Metal-binding</keyword>
<dbReference type="GO" id="GO:0005886">
    <property type="term" value="C:plasma membrane"/>
    <property type="evidence" value="ECO:0007669"/>
    <property type="project" value="UniProtKB-SubCell"/>
</dbReference>
<dbReference type="NCBIfam" id="TIGR01511">
    <property type="entry name" value="ATPase-IB1_Cu"/>
    <property type="match status" value="1"/>
</dbReference>
<dbReference type="PROSITE" id="PS00154">
    <property type="entry name" value="ATPASE_E1_E2"/>
    <property type="match status" value="1"/>
</dbReference>
<dbReference type="InterPro" id="IPR036412">
    <property type="entry name" value="HAD-like_sf"/>
</dbReference>
<evidence type="ECO:0000256" key="13">
    <source>
        <dbReference type="ARBA" id="ARBA00023065"/>
    </source>
</evidence>
<evidence type="ECO:0000256" key="7">
    <source>
        <dbReference type="ARBA" id="ARBA00022723"/>
    </source>
</evidence>
<feature type="transmembrane region" description="Helical" evidence="17">
    <location>
        <begin position="425"/>
        <end position="447"/>
    </location>
</feature>
<dbReference type="Gene3D" id="2.70.150.10">
    <property type="entry name" value="Calcium-transporting ATPase, cytoplasmic transduction domain A"/>
    <property type="match status" value="1"/>
</dbReference>
<dbReference type="GO" id="GO:0016887">
    <property type="term" value="F:ATP hydrolysis activity"/>
    <property type="evidence" value="ECO:0007669"/>
    <property type="project" value="InterPro"/>
</dbReference>
<dbReference type="NCBIfam" id="TIGR01512">
    <property type="entry name" value="ATPase-IB2_Cd"/>
    <property type="match status" value="1"/>
</dbReference>
<accession>A0AA37WZ72</accession>
<dbReference type="Proteomes" id="UP001157439">
    <property type="component" value="Unassembled WGS sequence"/>
</dbReference>
<proteinExistence type="inferred from homology"/>
<evidence type="ECO:0000256" key="17">
    <source>
        <dbReference type="RuleBase" id="RU362081"/>
    </source>
</evidence>
<dbReference type="InterPro" id="IPR059000">
    <property type="entry name" value="ATPase_P-type_domA"/>
</dbReference>
<dbReference type="InterPro" id="IPR001757">
    <property type="entry name" value="P_typ_ATPase"/>
</dbReference>
<comment type="subcellular location">
    <subcellularLocation>
        <location evidence="1">Cell membrane</location>
        <topology evidence="1">Multi-pass membrane protein</topology>
    </subcellularLocation>
</comment>
<dbReference type="InterPro" id="IPR027256">
    <property type="entry name" value="P-typ_ATPase_IB"/>
</dbReference>
<evidence type="ECO:0000256" key="12">
    <source>
        <dbReference type="ARBA" id="ARBA00022989"/>
    </source>
</evidence>
<dbReference type="PANTHER" id="PTHR43520:SF5">
    <property type="entry name" value="CATION-TRANSPORTING P-TYPE ATPASE-RELATED"/>
    <property type="match status" value="1"/>
</dbReference>
<keyword evidence="14 17" id="KW-0472">Membrane</keyword>
<reference evidence="19 20" key="1">
    <citation type="journal article" date="2014" name="Int. J. Syst. Evol. Microbiol.">
        <title>Complete genome sequence of Corynebacterium casei LMG S-19264T (=DSM 44701T), isolated from a smear-ripened cheese.</title>
        <authorList>
            <consortium name="US DOE Joint Genome Institute (JGI-PGF)"/>
            <person name="Walter F."/>
            <person name="Albersmeier A."/>
            <person name="Kalinowski J."/>
            <person name="Ruckert C."/>
        </authorList>
    </citation>
    <scope>NUCLEOTIDE SEQUENCE [LARGE SCALE GENOMIC DNA]</scope>
    <source>
        <strain evidence="19 20">NBRC 112785</strain>
    </source>
</reference>
<keyword evidence="3" id="KW-0813">Transport</keyword>
<dbReference type="EC" id="7.2.2.9" evidence="15"/>
<evidence type="ECO:0000256" key="8">
    <source>
        <dbReference type="ARBA" id="ARBA00022741"/>
    </source>
</evidence>
<dbReference type="InterPro" id="IPR017969">
    <property type="entry name" value="Heavy-metal-associated_CS"/>
</dbReference>
<dbReference type="InterPro" id="IPR023299">
    <property type="entry name" value="ATPase_P-typ_cyto_dom_N"/>
</dbReference>
<dbReference type="NCBIfam" id="TIGR01494">
    <property type="entry name" value="ATPase_P-type"/>
    <property type="match status" value="1"/>
</dbReference>
<dbReference type="CDD" id="cd02079">
    <property type="entry name" value="P-type_ATPase_HM"/>
    <property type="match status" value="1"/>
</dbReference>
<dbReference type="InterPro" id="IPR008250">
    <property type="entry name" value="ATPase_P-typ_transduc_dom_A_sf"/>
</dbReference>
<name>A0AA37WZ72_9GAMM</name>
<dbReference type="PROSITE" id="PS50846">
    <property type="entry name" value="HMA_2"/>
    <property type="match status" value="1"/>
</dbReference>
<evidence type="ECO:0000256" key="6">
    <source>
        <dbReference type="ARBA" id="ARBA00022692"/>
    </source>
</evidence>
<dbReference type="GO" id="GO:0043682">
    <property type="term" value="F:P-type divalent copper transporter activity"/>
    <property type="evidence" value="ECO:0007669"/>
    <property type="project" value="UniProtKB-EC"/>
</dbReference>
<dbReference type="SUPFAM" id="SSF81665">
    <property type="entry name" value="Calcium ATPase, transmembrane domain M"/>
    <property type="match status" value="1"/>
</dbReference>
<dbReference type="SUPFAM" id="SSF55008">
    <property type="entry name" value="HMA, heavy metal-associated domain"/>
    <property type="match status" value="1"/>
</dbReference>
<evidence type="ECO:0000256" key="16">
    <source>
        <dbReference type="ARBA" id="ARBA00047424"/>
    </source>
</evidence>
<gene>
    <name evidence="19" type="primary">ccoI</name>
    <name evidence="19" type="ORF">GCM10007894_25520</name>
</gene>
<comment type="caution">
    <text evidence="19">The sequence shown here is derived from an EMBL/GenBank/DDBJ whole genome shotgun (WGS) entry which is preliminary data.</text>
</comment>
<keyword evidence="20" id="KW-1185">Reference proteome</keyword>
<comment type="catalytic activity">
    <reaction evidence="16">
        <text>Cu(2+)(in) + ATP + H2O = Cu(2+)(out) + ADP + phosphate + H(+)</text>
        <dbReference type="Rhea" id="RHEA:10376"/>
        <dbReference type="ChEBI" id="CHEBI:15377"/>
        <dbReference type="ChEBI" id="CHEBI:15378"/>
        <dbReference type="ChEBI" id="CHEBI:29036"/>
        <dbReference type="ChEBI" id="CHEBI:30616"/>
        <dbReference type="ChEBI" id="CHEBI:43474"/>
        <dbReference type="ChEBI" id="CHEBI:456216"/>
        <dbReference type="EC" id="7.2.2.9"/>
    </reaction>
</comment>
<feature type="domain" description="HMA" evidence="18">
    <location>
        <begin position="92"/>
        <end position="158"/>
    </location>
</feature>
<keyword evidence="4 17" id="KW-1003">Cell membrane</keyword>
<protein>
    <recommendedName>
        <fullName evidence="15">P-type Cu(2+) transporter</fullName>
        <ecNumber evidence="15">7.2.2.9</ecNumber>
    </recommendedName>
</protein>
<feature type="transmembrane region" description="Helical" evidence="17">
    <location>
        <begin position="747"/>
        <end position="763"/>
    </location>
</feature>
<keyword evidence="13" id="KW-0406">Ion transport</keyword>
<evidence type="ECO:0000313" key="20">
    <source>
        <dbReference type="Proteomes" id="UP001157439"/>
    </source>
</evidence>
<dbReference type="InterPro" id="IPR021993">
    <property type="entry name" value="ATPase-cat-bd"/>
</dbReference>
<dbReference type="InterPro" id="IPR023214">
    <property type="entry name" value="HAD_sf"/>
</dbReference>
<dbReference type="Gene3D" id="3.40.1110.10">
    <property type="entry name" value="Calcium-transporting ATPase, cytoplasmic domain N"/>
    <property type="match status" value="1"/>
</dbReference>
<evidence type="ECO:0000256" key="1">
    <source>
        <dbReference type="ARBA" id="ARBA00004651"/>
    </source>
</evidence>
<dbReference type="Gene3D" id="3.40.50.1000">
    <property type="entry name" value="HAD superfamily/HAD-like"/>
    <property type="match status" value="1"/>
</dbReference>
<dbReference type="PRINTS" id="PR00119">
    <property type="entry name" value="CATATPASE"/>
</dbReference>
<feature type="transmembrane region" description="Helical" evidence="17">
    <location>
        <begin position="453"/>
        <end position="476"/>
    </location>
</feature>
<evidence type="ECO:0000256" key="11">
    <source>
        <dbReference type="ARBA" id="ARBA00022967"/>
    </source>
</evidence>
<evidence type="ECO:0000256" key="5">
    <source>
        <dbReference type="ARBA" id="ARBA00022553"/>
    </source>
</evidence>
<evidence type="ECO:0000256" key="2">
    <source>
        <dbReference type="ARBA" id="ARBA00006024"/>
    </source>
</evidence>
<dbReference type="Gene3D" id="3.30.70.100">
    <property type="match status" value="1"/>
</dbReference>
<dbReference type="SUPFAM" id="SSF56784">
    <property type="entry name" value="HAD-like"/>
    <property type="match status" value="1"/>
</dbReference>
<dbReference type="Pfam" id="PF00702">
    <property type="entry name" value="Hydrolase"/>
    <property type="match status" value="1"/>
</dbReference>
<evidence type="ECO:0000313" key="19">
    <source>
        <dbReference type="EMBL" id="GLS84575.1"/>
    </source>
</evidence>
<dbReference type="InterPro" id="IPR018303">
    <property type="entry name" value="ATPase_P-typ_P_site"/>
</dbReference>
<dbReference type="EMBL" id="BSPO01000003">
    <property type="protein sequence ID" value="GLS84575.1"/>
    <property type="molecule type" value="Genomic_DNA"/>
</dbReference>
<keyword evidence="9 17" id="KW-0067">ATP-binding</keyword>
<dbReference type="GO" id="GO:0055070">
    <property type="term" value="P:copper ion homeostasis"/>
    <property type="evidence" value="ECO:0007669"/>
    <property type="project" value="TreeGrafter"/>
</dbReference>
<dbReference type="SUPFAM" id="SSF81653">
    <property type="entry name" value="Calcium ATPase, transduction domain A"/>
    <property type="match status" value="1"/>
</dbReference>
<organism evidence="19 20">
    <name type="scientific">Paraferrimonas haliotis</name>
    <dbReference type="NCBI Taxonomy" id="2013866"/>
    <lineage>
        <taxon>Bacteria</taxon>
        <taxon>Pseudomonadati</taxon>
        <taxon>Pseudomonadota</taxon>
        <taxon>Gammaproteobacteria</taxon>
        <taxon>Alteromonadales</taxon>
        <taxon>Ferrimonadaceae</taxon>
        <taxon>Paraferrimonas</taxon>
    </lineage>
</organism>
<dbReference type="InterPro" id="IPR006121">
    <property type="entry name" value="HMA_dom"/>
</dbReference>
<evidence type="ECO:0000256" key="10">
    <source>
        <dbReference type="ARBA" id="ARBA00022842"/>
    </source>
</evidence>
<keyword evidence="11" id="KW-1278">Translocase</keyword>
<keyword evidence="12 17" id="KW-1133">Transmembrane helix</keyword>
<evidence type="ECO:0000256" key="3">
    <source>
        <dbReference type="ARBA" id="ARBA00022448"/>
    </source>
</evidence>
<dbReference type="GO" id="GO:0005524">
    <property type="term" value="F:ATP binding"/>
    <property type="evidence" value="ECO:0007669"/>
    <property type="project" value="UniProtKB-UniRule"/>
</dbReference>
<feature type="transmembrane region" description="Helical" evidence="17">
    <location>
        <begin position="250"/>
        <end position="267"/>
    </location>
</feature>
<dbReference type="Pfam" id="PF00403">
    <property type="entry name" value="HMA"/>
    <property type="match status" value="1"/>
</dbReference>
<dbReference type="PROSITE" id="PS01229">
    <property type="entry name" value="COF_2"/>
    <property type="match status" value="1"/>
</dbReference>
<dbReference type="PRINTS" id="PR00943">
    <property type="entry name" value="CUATPASE"/>
</dbReference>
<dbReference type="FunFam" id="3.30.70.100:FF:000005">
    <property type="entry name" value="Copper-exporting P-type ATPase A"/>
    <property type="match status" value="1"/>
</dbReference>
<evidence type="ECO:0000256" key="15">
    <source>
        <dbReference type="ARBA" id="ARBA00038904"/>
    </source>
</evidence>
<sequence>MSHSSCFHCGEVVAKDGEFQAEVNGQIQTLCCAGCEAVCKAILDAGLTNYYKFRTKQGARQADLVPEQLKRFEAFDIDDVQQEFVEVDGELTSATITIEGITCAACAWLIEQKVRQLKGVNHIAVNSTTERAVLKWNAEQLALSEIFAVIHKIGYSASPFVVNDAEVQNKRNSRRFLVRLGLAGIATMQVMMFALALYANNFFHMDQEYIDYFRWVSMIFAAPVVLYSAQPFYFSAFRALWSGRVNMDTPVSIAIITAYIASCVATVNGTGEVYFESVSMFTFFLLIGRFFEQKARQKAAESASNLHKLVPLSAQLIRDDGISTVSARSLKVGDKVLVADGDTIPVDGELLEGHTSINESMLTGEHMPVEKQLGDPLYAGTINVEQPLTLTVTATGSQQLVSQIIRLQDEAASAKPKVAMLADKLARYFIPGVLIAGALSYAIWSYIEPSHAFWVALAVLVATCPCALSLATPTAVTSGTARLQMAGILSRRKDVFERLTSLDGVIFDKTGTLTHGHFNVEAVTLFAETNEQQALAIASALEQGSTHPIAQAFSQYQQSSLIATAIESHVGNGISATVNNQRFHLGSHKFTKQTPIAGKQSIWLMADEQLIARFDLSDEMRKDAQQSIQLLQQMGLDVHIASGDNLQTVKAMATQLNVRHYHGELTPQQKLELIQSLQQNGKRYAMFGDGINDAPVLAGADLSLAMGSGAAMSKSKADLILLGDSLLGLTQAICIATQTQRTIKQNLMWALGYNITILPLAMAGLVPPYIAALGMSASSLLVVGNSVRLLRKHA</sequence>
<feature type="transmembrane region" description="Helical" evidence="17">
    <location>
        <begin position="176"/>
        <end position="200"/>
    </location>
</feature>
<dbReference type="RefSeq" id="WP_095500373.1">
    <property type="nucleotide sequence ID" value="NZ_BSPO01000003.1"/>
</dbReference>
<dbReference type="GO" id="GO:0005507">
    <property type="term" value="F:copper ion binding"/>
    <property type="evidence" value="ECO:0007669"/>
    <property type="project" value="TreeGrafter"/>
</dbReference>
<dbReference type="InterPro" id="IPR036163">
    <property type="entry name" value="HMA_dom_sf"/>
</dbReference>
<keyword evidence="5" id="KW-0597">Phosphoprotein</keyword>
<keyword evidence="10" id="KW-0460">Magnesium</keyword>
<dbReference type="Pfam" id="PF00122">
    <property type="entry name" value="E1-E2_ATPase"/>
    <property type="match status" value="1"/>
</dbReference>
<dbReference type="FunFam" id="2.70.150.10:FF:000002">
    <property type="entry name" value="Copper-transporting ATPase 1, putative"/>
    <property type="match status" value="1"/>
</dbReference>
<keyword evidence="8 17" id="KW-0547">Nucleotide-binding</keyword>
<dbReference type="CDD" id="cd00371">
    <property type="entry name" value="HMA"/>
    <property type="match status" value="1"/>
</dbReference>
<dbReference type="PROSITE" id="PS01047">
    <property type="entry name" value="HMA_1"/>
    <property type="match status" value="1"/>
</dbReference>
<evidence type="ECO:0000256" key="9">
    <source>
        <dbReference type="ARBA" id="ARBA00022840"/>
    </source>
</evidence>
<dbReference type="PANTHER" id="PTHR43520">
    <property type="entry name" value="ATP7, ISOFORM B"/>
    <property type="match status" value="1"/>
</dbReference>
<feature type="transmembrane region" description="Helical" evidence="17">
    <location>
        <begin position="212"/>
        <end position="229"/>
    </location>
</feature>
<evidence type="ECO:0000259" key="18">
    <source>
        <dbReference type="PROSITE" id="PS50846"/>
    </source>
</evidence>
<feature type="transmembrane region" description="Helical" evidence="17">
    <location>
        <begin position="273"/>
        <end position="291"/>
    </location>
</feature>
<keyword evidence="6 17" id="KW-0812">Transmembrane</keyword>
<evidence type="ECO:0000256" key="4">
    <source>
        <dbReference type="ARBA" id="ARBA00022475"/>
    </source>
</evidence>
<dbReference type="InterPro" id="IPR023298">
    <property type="entry name" value="ATPase_P-typ_TM_dom_sf"/>
</dbReference>
<dbReference type="NCBIfam" id="TIGR01525">
    <property type="entry name" value="ATPase-IB_hvy"/>
    <property type="match status" value="1"/>
</dbReference>